<feature type="region of interest" description="Disordered" evidence="2">
    <location>
        <begin position="257"/>
        <end position="361"/>
    </location>
</feature>
<dbReference type="PROSITE" id="PS50158">
    <property type="entry name" value="ZF_CCHC"/>
    <property type="match status" value="1"/>
</dbReference>
<evidence type="ECO:0000313" key="4">
    <source>
        <dbReference type="EMBL" id="KAH9374519.1"/>
    </source>
</evidence>
<dbReference type="OMA" id="QNTEPCE"/>
<comment type="caution">
    <text evidence="4">The sequence shown here is derived from an EMBL/GenBank/DDBJ whole genome shotgun (WGS) entry which is preliminary data.</text>
</comment>
<gene>
    <name evidence="4" type="ORF">HPB48_015803</name>
</gene>
<accession>A0A9J6GIR6</accession>
<dbReference type="GO" id="GO:0003676">
    <property type="term" value="F:nucleic acid binding"/>
    <property type="evidence" value="ECO:0007669"/>
    <property type="project" value="InterPro"/>
</dbReference>
<organism evidence="4 5">
    <name type="scientific">Haemaphysalis longicornis</name>
    <name type="common">Bush tick</name>
    <dbReference type="NCBI Taxonomy" id="44386"/>
    <lineage>
        <taxon>Eukaryota</taxon>
        <taxon>Metazoa</taxon>
        <taxon>Ecdysozoa</taxon>
        <taxon>Arthropoda</taxon>
        <taxon>Chelicerata</taxon>
        <taxon>Arachnida</taxon>
        <taxon>Acari</taxon>
        <taxon>Parasitiformes</taxon>
        <taxon>Ixodida</taxon>
        <taxon>Ixodoidea</taxon>
        <taxon>Ixodidae</taxon>
        <taxon>Haemaphysalinae</taxon>
        <taxon>Haemaphysalis</taxon>
    </lineage>
</organism>
<protein>
    <recommendedName>
        <fullName evidence="3">CCHC-type domain-containing protein</fullName>
    </recommendedName>
</protein>
<dbReference type="VEuPathDB" id="VectorBase:HLOH_044106"/>
<name>A0A9J6GIR6_HAELO</name>
<dbReference type="OrthoDB" id="7765028at2759"/>
<dbReference type="EMBL" id="JABSTR010000006">
    <property type="protein sequence ID" value="KAH9374519.1"/>
    <property type="molecule type" value="Genomic_DNA"/>
</dbReference>
<feature type="compositionally biased region" description="Low complexity" evidence="2">
    <location>
        <begin position="278"/>
        <end position="316"/>
    </location>
</feature>
<keyword evidence="1" id="KW-0863">Zinc-finger</keyword>
<feature type="compositionally biased region" description="Basic residues" evidence="2">
    <location>
        <begin position="337"/>
        <end position="349"/>
    </location>
</feature>
<keyword evidence="5" id="KW-1185">Reference proteome</keyword>
<evidence type="ECO:0000256" key="1">
    <source>
        <dbReference type="PROSITE-ProRule" id="PRU00047"/>
    </source>
</evidence>
<dbReference type="Proteomes" id="UP000821853">
    <property type="component" value="Chromosome 4"/>
</dbReference>
<feature type="domain" description="CCHC-type" evidence="3">
    <location>
        <begin position="210"/>
        <end position="223"/>
    </location>
</feature>
<dbReference type="InterPro" id="IPR001878">
    <property type="entry name" value="Znf_CCHC"/>
</dbReference>
<proteinExistence type="predicted"/>
<dbReference type="GO" id="GO:0008270">
    <property type="term" value="F:zinc ion binding"/>
    <property type="evidence" value="ECO:0007669"/>
    <property type="project" value="UniProtKB-KW"/>
</dbReference>
<evidence type="ECO:0000313" key="5">
    <source>
        <dbReference type="Proteomes" id="UP000821853"/>
    </source>
</evidence>
<dbReference type="AlphaFoldDB" id="A0A9J6GIR6"/>
<reference evidence="4 5" key="1">
    <citation type="journal article" date="2020" name="Cell">
        <title>Large-Scale Comparative Analyses of Tick Genomes Elucidate Their Genetic Diversity and Vector Capacities.</title>
        <authorList>
            <consortium name="Tick Genome and Microbiome Consortium (TIGMIC)"/>
            <person name="Jia N."/>
            <person name="Wang J."/>
            <person name="Shi W."/>
            <person name="Du L."/>
            <person name="Sun Y."/>
            <person name="Zhan W."/>
            <person name="Jiang J.F."/>
            <person name="Wang Q."/>
            <person name="Zhang B."/>
            <person name="Ji P."/>
            <person name="Bell-Sakyi L."/>
            <person name="Cui X.M."/>
            <person name="Yuan T.T."/>
            <person name="Jiang B.G."/>
            <person name="Yang W.F."/>
            <person name="Lam T.T."/>
            <person name="Chang Q.C."/>
            <person name="Ding S.J."/>
            <person name="Wang X.J."/>
            <person name="Zhu J.G."/>
            <person name="Ruan X.D."/>
            <person name="Zhao L."/>
            <person name="Wei J.T."/>
            <person name="Ye R.Z."/>
            <person name="Que T.C."/>
            <person name="Du C.H."/>
            <person name="Zhou Y.H."/>
            <person name="Cheng J.X."/>
            <person name="Dai P.F."/>
            <person name="Guo W.B."/>
            <person name="Han X.H."/>
            <person name="Huang E.J."/>
            <person name="Li L.F."/>
            <person name="Wei W."/>
            <person name="Gao Y.C."/>
            <person name="Liu J.Z."/>
            <person name="Shao H.Z."/>
            <person name="Wang X."/>
            <person name="Wang C.C."/>
            <person name="Yang T.C."/>
            <person name="Huo Q.B."/>
            <person name="Li W."/>
            <person name="Chen H.Y."/>
            <person name="Chen S.E."/>
            <person name="Zhou L.G."/>
            <person name="Ni X.B."/>
            <person name="Tian J.H."/>
            <person name="Sheng Y."/>
            <person name="Liu T."/>
            <person name="Pan Y.S."/>
            <person name="Xia L.Y."/>
            <person name="Li J."/>
            <person name="Zhao F."/>
            <person name="Cao W.C."/>
        </authorList>
    </citation>
    <scope>NUCLEOTIDE SEQUENCE [LARGE SCALE GENOMIC DNA]</scope>
    <source>
        <strain evidence="4">HaeL-2018</strain>
    </source>
</reference>
<evidence type="ECO:0000256" key="2">
    <source>
        <dbReference type="SAM" id="MobiDB-lite"/>
    </source>
</evidence>
<keyword evidence="1" id="KW-0862">Zinc</keyword>
<evidence type="ECO:0000259" key="3">
    <source>
        <dbReference type="PROSITE" id="PS50158"/>
    </source>
</evidence>
<sequence length="409" mass="46023">MRCTCFIRKSGTEEDYNGKVRLLTEIWALATEFGYSLRRKKGQSVASQHAEANATRNQQAAVASYNVRLRPYTFYARLPREVTNVELVKILVQHFTKAELSGVQDFSGGRFGVVFKTKVAVERFLADPVIEVRDEKVKFEYRGSKVKVVRIFQYPLEEPDDELRRVLSEYGQVHGMQCVRMDMARPVPNLIKVLDRYVARYKYDRVVHQCVRCGATGHYAAACTTPKCLRCEQYGHETCEAPCMLCQGDHAAPNDVRKRADQTAARRSIASRRKSDEPAAPAAAEPEQQPKQAEQVPAEVAVADEATAAADETAAPSLAPVKQNTEPCEQVTVRLSTPKKKERRKSKRKLFSEPTNGGSRRGLCRKPTTMYHMMGCCDTWPRSTCHLYGFNCSADYTETTPLWPPLGEG</sequence>
<keyword evidence="1" id="KW-0479">Metal-binding</keyword>